<accession>G8LY87</accession>
<organism evidence="1 2">
    <name type="scientific">Acetivibrio clariflavus (strain DSM 19732 / NBRC 101661 / EBR45)</name>
    <name type="common">Clostridium clariflavum</name>
    <dbReference type="NCBI Taxonomy" id="720554"/>
    <lineage>
        <taxon>Bacteria</taxon>
        <taxon>Bacillati</taxon>
        <taxon>Bacillota</taxon>
        <taxon>Clostridia</taxon>
        <taxon>Eubacteriales</taxon>
        <taxon>Oscillospiraceae</taxon>
        <taxon>Acetivibrio</taxon>
    </lineage>
</organism>
<dbReference type="Proteomes" id="UP000005435">
    <property type="component" value="Chromosome"/>
</dbReference>
<reference evidence="1 2" key="2">
    <citation type="journal article" date="2012" name="Stand. Genomic Sci.">
        <title>Complete Genome Sequence of Clostridium clariflavum DSM 19732.</title>
        <authorList>
            <person name="Izquierdo J.A."/>
            <person name="Goodwin L."/>
            <person name="Davenport K.W."/>
            <person name="Teshima H."/>
            <person name="Bruce D."/>
            <person name="Detter C."/>
            <person name="Tapia R."/>
            <person name="Han S."/>
            <person name="Land M."/>
            <person name="Hauser L."/>
            <person name="Jeffries C.D."/>
            <person name="Han J."/>
            <person name="Pitluck S."/>
            <person name="Nolan M."/>
            <person name="Chen A."/>
            <person name="Huntemann M."/>
            <person name="Mavromatis K."/>
            <person name="Mikhailova N."/>
            <person name="Liolios K."/>
            <person name="Woyke T."/>
            <person name="Lynd L.R."/>
        </authorList>
    </citation>
    <scope>NUCLEOTIDE SEQUENCE [LARGE SCALE GENOMIC DNA]</scope>
    <source>
        <strain evidence="2">DSM 19732 / NBRC 101661 / EBR45</strain>
    </source>
</reference>
<dbReference type="Pfam" id="PF14097">
    <property type="entry name" value="SpoVAE"/>
    <property type="match status" value="1"/>
</dbReference>
<dbReference type="KEGG" id="ccl:Clocl_1145"/>
<dbReference type="AlphaFoldDB" id="G8LY87"/>
<dbReference type="InterPro" id="IPR025914">
    <property type="entry name" value="SpoVAE"/>
</dbReference>
<sequence>MEKRKVILVTDGDDVARSAVELATYNIGGRCISASAGNPTPLSGSEIIELIKSAPHDPVVVMVDDKGMKGKGKGELVMETIMKDDSIEVLGVVAVSSNGRDCKGLPLTCSITKDGKIVKNGVDKYGNEIPNKKICGDTLSILKDMKDVVIVGIGDPGKMDTMDEITKGSPITTMALKEILKRNGLAQ</sequence>
<dbReference type="STRING" id="720554.Clocl_1145"/>
<gene>
    <name evidence="1" type="ordered locus">Clocl_1145</name>
</gene>
<reference evidence="2" key="1">
    <citation type="submission" date="2011-12" db="EMBL/GenBank/DDBJ databases">
        <title>Complete sequence of Clostridium clariflavum DSM 19732.</title>
        <authorList>
            <consortium name="US DOE Joint Genome Institute"/>
            <person name="Lucas S."/>
            <person name="Han J."/>
            <person name="Lapidus A."/>
            <person name="Cheng J.-F."/>
            <person name="Goodwin L."/>
            <person name="Pitluck S."/>
            <person name="Peters L."/>
            <person name="Teshima H."/>
            <person name="Detter J.C."/>
            <person name="Han C."/>
            <person name="Tapia R."/>
            <person name="Land M."/>
            <person name="Hauser L."/>
            <person name="Kyrpides N."/>
            <person name="Ivanova N."/>
            <person name="Pagani I."/>
            <person name="Kitzmiller T."/>
            <person name="Lynd L."/>
            <person name="Izquierdo J."/>
            <person name="Woyke T."/>
        </authorList>
    </citation>
    <scope>NUCLEOTIDE SEQUENCE [LARGE SCALE GENOMIC DNA]</scope>
    <source>
        <strain evidence="2">DSM 19732 / NBRC 101661 / EBR45</strain>
    </source>
</reference>
<evidence type="ECO:0008006" key="3">
    <source>
        <dbReference type="Google" id="ProtNLM"/>
    </source>
</evidence>
<dbReference type="RefSeq" id="WP_014254436.1">
    <property type="nucleotide sequence ID" value="NC_016627.1"/>
</dbReference>
<dbReference type="HOGENOM" id="CLU_1413368_0_0_9"/>
<name>G8LY87_ACECE</name>
<evidence type="ECO:0000313" key="1">
    <source>
        <dbReference type="EMBL" id="AEV67818.1"/>
    </source>
</evidence>
<proteinExistence type="predicted"/>
<dbReference type="EMBL" id="CP003065">
    <property type="protein sequence ID" value="AEV67818.1"/>
    <property type="molecule type" value="Genomic_DNA"/>
</dbReference>
<dbReference type="OrthoDB" id="1679631at2"/>
<protein>
    <recommendedName>
        <fullName evidence="3">Stage V sporulation protein AE</fullName>
    </recommendedName>
</protein>
<evidence type="ECO:0000313" key="2">
    <source>
        <dbReference type="Proteomes" id="UP000005435"/>
    </source>
</evidence>
<dbReference type="eggNOG" id="ENOG502ZRG2">
    <property type="taxonomic scope" value="Bacteria"/>
</dbReference>
<keyword evidence="2" id="KW-1185">Reference proteome</keyword>